<dbReference type="Gene3D" id="3.40.630.30">
    <property type="match status" value="1"/>
</dbReference>
<dbReference type="EMBL" id="FMAU01000001">
    <property type="protein sequence ID" value="SCB81631.1"/>
    <property type="molecule type" value="Genomic_DNA"/>
</dbReference>
<name>A0A0V8HLI2_9BACI</name>
<evidence type="ECO:0000313" key="3">
    <source>
        <dbReference type="Proteomes" id="UP000181997"/>
    </source>
</evidence>
<proteinExistence type="predicted"/>
<dbReference type="Pfam" id="PF00583">
    <property type="entry name" value="Acetyltransf_1"/>
    <property type="match status" value="1"/>
</dbReference>
<dbReference type="GO" id="GO:0016747">
    <property type="term" value="F:acyltransferase activity, transferring groups other than amino-acyl groups"/>
    <property type="evidence" value="ECO:0007669"/>
    <property type="project" value="InterPro"/>
</dbReference>
<dbReference type="AlphaFoldDB" id="A0A0V8HLI2"/>
<evidence type="ECO:0000259" key="1">
    <source>
        <dbReference type="PROSITE" id="PS51186"/>
    </source>
</evidence>
<accession>A0A0V8HLI2</accession>
<sequence length="286" mass="32483">MTLKLTKYKDINEFYKRVYPFLIKKEAENNLPLGLLNSIKSGSRYNNPLLVSAENEDGSIKGAFIMTPPHNLVSVLQINDNEYSTIAQELNTLLSEEGIEVPGFVSEKVSAEKLTQAWCNLKGCEHEIGMDQRIYKLDHVNEIEIPEGKLIQPDERHLTLLSDWIKCFTVETGVRPLTESEALERAEDMIANENYLYFWETDGKPVSMARGGRWTDNGITVNFVYTPKPFRKKGYASAVVAGLSSKLLEEYKFCTLYTDLENPTSNKIYMDIGYVPVCDSLMVNIK</sequence>
<gene>
    <name evidence="2" type="ORF">GA0061094_0701</name>
</gene>
<dbReference type="OrthoDB" id="3174529at2"/>
<keyword evidence="3" id="KW-1185">Reference proteome</keyword>
<reference evidence="3" key="1">
    <citation type="submission" date="2016-08" db="EMBL/GenBank/DDBJ databases">
        <authorList>
            <person name="Varghese N."/>
            <person name="Submissions Spin"/>
        </authorList>
    </citation>
    <scope>NUCLEOTIDE SEQUENCE [LARGE SCALE GENOMIC DNA]</scope>
    <source>
        <strain evidence="3">SGD-1123</strain>
    </source>
</reference>
<dbReference type="InterPro" id="IPR016181">
    <property type="entry name" value="Acyl_CoA_acyltransferase"/>
</dbReference>
<dbReference type="SUPFAM" id="SSF55729">
    <property type="entry name" value="Acyl-CoA N-acyltransferases (Nat)"/>
    <property type="match status" value="1"/>
</dbReference>
<feature type="domain" description="N-acetyltransferase" evidence="1">
    <location>
        <begin position="153"/>
        <end position="286"/>
    </location>
</feature>
<dbReference type="Proteomes" id="UP000181997">
    <property type="component" value="Unassembled WGS sequence"/>
</dbReference>
<dbReference type="RefSeq" id="WP_058297539.1">
    <property type="nucleotide sequence ID" value="NZ_FMAU01000001.1"/>
</dbReference>
<protein>
    <recommendedName>
        <fullName evidence="1">N-acetyltransferase domain-containing protein</fullName>
    </recommendedName>
</protein>
<dbReference type="InterPro" id="IPR000182">
    <property type="entry name" value="GNAT_dom"/>
</dbReference>
<organism evidence="2 3">
    <name type="scientific">[Bacillus] enclensis</name>
    <dbReference type="NCBI Taxonomy" id="1402860"/>
    <lineage>
        <taxon>Bacteria</taxon>
        <taxon>Bacillati</taxon>
        <taxon>Bacillota</taxon>
        <taxon>Bacilli</taxon>
        <taxon>Bacillales</taxon>
        <taxon>Bacillaceae</taxon>
        <taxon>Rossellomorea</taxon>
    </lineage>
</organism>
<dbReference type="PROSITE" id="PS51186">
    <property type="entry name" value="GNAT"/>
    <property type="match status" value="1"/>
</dbReference>
<evidence type="ECO:0000313" key="2">
    <source>
        <dbReference type="EMBL" id="SCB81631.1"/>
    </source>
</evidence>